<evidence type="ECO:0000256" key="2">
    <source>
        <dbReference type="ARBA" id="ARBA00022649"/>
    </source>
</evidence>
<dbReference type="EMBL" id="CAFBJG010000050">
    <property type="protein sequence ID" value="CAB4849890.1"/>
    <property type="molecule type" value="Genomic_DNA"/>
</dbReference>
<dbReference type="EMBL" id="CAEZXU010000058">
    <property type="protein sequence ID" value="CAB4700573.1"/>
    <property type="molecule type" value="Genomic_DNA"/>
</dbReference>
<reference evidence="8" key="1">
    <citation type="submission" date="2020-05" db="EMBL/GenBank/DDBJ databases">
        <authorList>
            <person name="Chiriac C."/>
            <person name="Salcher M."/>
            <person name="Ghai R."/>
            <person name="Kavagutti S V."/>
        </authorList>
    </citation>
    <scope>NUCLEOTIDE SEQUENCE</scope>
</reference>
<dbReference type="Gene3D" id="3.30.2310.20">
    <property type="entry name" value="RelE-like"/>
    <property type="match status" value="1"/>
</dbReference>
<name>A0A6J6PU72_9ZZZZ</name>
<dbReference type="NCBIfam" id="TIGR02116">
    <property type="entry name" value="toxin_Txe_YoeB"/>
    <property type="match status" value="1"/>
</dbReference>
<protein>
    <recommendedName>
        <fullName evidence="6">Putative mRNA interferase YoeB</fullName>
    </recommendedName>
</protein>
<dbReference type="EMBL" id="CAEZWN010000058">
    <property type="protein sequence ID" value="CAB4656800.1"/>
    <property type="molecule type" value="Genomic_DNA"/>
</dbReference>
<dbReference type="GO" id="GO:0016787">
    <property type="term" value="F:hydrolase activity"/>
    <property type="evidence" value="ECO:0007669"/>
    <property type="project" value="UniProtKB-KW"/>
</dbReference>
<dbReference type="AlphaFoldDB" id="A0A6J6PU72"/>
<dbReference type="GO" id="GO:0006401">
    <property type="term" value="P:RNA catabolic process"/>
    <property type="evidence" value="ECO:0007669"/>
    <property type="project" value="InterPro"/>
</dbReference>
<evidence type="ECO:0000256" key="4">
    <source>
        <dbReference type="ARBA" id="ARBA00022759"/>
    </source>
</evidence>
<sequence length="93" mass="11268">MTARAKLKAFVLLPQAEKDFIYWQKHNPKKLDRIRDLIEASMFDPENGIGKPEILRYFKQETFSRRIDGQHRMIYSVEGDRLIIKQLRYHYQK</sequence>
<evidence type="ECO:0000256" key="5">
    <source>
        <dbReference type="ARBA" id="ARBA00022801"/>
    </source>
</evidence>
<evidence type="ECO:0000313" key="8">
    <source>
        <dbReference type="EMBL" id="CAB4700573.1"/>
    </source>
</evidence>
<keyword evidence="4" id="KW-0255">Endonuclease</keyword>
<comment type="similarity">
    <text evidence="1">Belongs to the YoeB family.</text>
</comment>
<keyword evidence="2" id="KW-1277">Toxin-antitoxin system</keyword>
<dbReference type="SUPFAM" id="SSF143011">
    <property type="entry name" value="RelE-like"/>
    <property type="match status" value="1"/>
</dbReference>
<keyword evidence="5" id="KW-0378">Hydrolase</keyword>
<dbReference type="PANTHER" id="PTHR38039:SF1">
    <property type="entry name" value="TOXIN YOEB"/>
    <property type="match status" value="1"/>
</dbReference>
<dbReference type="InterPro" id="IPR009614">
    <property type="entry name" value="YoeB_toxin"/>
</dbReference>
<evidence type="ECO:0000313" key="9">
    <source>
        <dbReference type="EMBL" id="CAB4849890.1"/>
    </source>
</evidence>
<keyword evidence="3" id="KW-0540">Nuclease</keyword>
<evidence type="ECO:0000313" key="7">
    <source>
        <dbReference type="EMBL" id="CAB4656800.1"/>
    </source>
</evidence>
<dbReference type="InterPro" id="IPR035093">
    <property type="entry name" value="RelE/ParE_toxin_dom_sf"/>
</dbReference>
<accession>A0A6J6PU72</accession>
<gene>
    <name evidence="7" type="ORF">UFOPK2252_00681</name>
    <name evidence="8" type="ORF">UFOPK2592_00732</name>
    <name evidence="9" type="ORF">UFOPK3282_00597</name>
</gene>
<dbReference type="GO" id="GO:0004519">
    <property type="term" value="F:endonuclease activity"/>
    <property type="evidence" value="ECO:0007669"/>
    <property type="project" value="UniProtKB-KW"/>
</dbReference>
<organism evidence="8">
    <name type="scientific">freshwater metagenome</name>
    <dbReference type="NCBI Taxonomy" id="449393"/>
    <lineage>
        <taxon>unclassified sequences</taxon>
        <taxon>metagenomes</taxon>
        <taxon>ecological metagenomes</taxon>
    </lineage>
</organism>
<dbReference type="PANTHER" id="PTHR38039">
    <property type="entry name" value="TOXIN YOEB"/>
    <property type="match status" value="1"/>
</dbReference>
<evidence type="ECO:0000256" key="3">
    <source>
        <dbReference type="ARBA" id="ARBA00022722"/>
    </source>
</evidence>
<proteinExistence type="inferred from homology"/>
<evidence type="ECO:0000256" key="6">
    <source>
        <dbReference type="ARBA" id="ARBA00030388"/>
    </source>
</evidence>
<dbReference type="Pfam" id="PF06769">
    <property type="entry name" value="YoeB_toxin"/>
    <property type="match status" value="1"/>
</dbReference>
<evidence type="ECO:0000256" key="1">
    <source>
        <dbReference type="ARBA" id="ARBA00008172"/>
    </source>
</evidence>